<gene>
    <name evidence="1" type="ORF">EHQ17_08145</name>
</gene>
<keyword evidence="2" id="KW-1185">Reference proteome</keyword>
<dbReference type="OrthoDB" id="337765at2"/>
<dbReference type="Pfam" id="PF13911">
    <property type="entry name" value="AhpC-TSA_2"/>
    <property type="match status" value="1"/>
</dbReference>
<dbReference type="EMBL" id="RQFA01000034">
    <property type="protein sequence ID" value="TGK34872.1"/>
    <property type="molecule type" value="Genomic_DNA"/>
</dbReference>
<accession>A0A5F1YKV0</accession>
<organism evidence="1 2">
    <name type="scientific">Leptospira gomenensis</name>
    <dbReference type="NCBI Taxonomy" id="2484974"/>
    <lineage>
        <taxon>Bacteria</taxon>
        <taxon>Pseudomonadati</taxon>
        <taxon>Spirochaetota</taxon>
        <taxon>Spirochaetia</taxon>
        <taxon>Leptospirales</taxon>
        <taxon>Leptospiraceae</taxon>
        <taxon>Leptospira</taxon>
    </lineage>
</organism>
<dbReference type="NCBIfam" id="NF040769">
    <property type="entry name" value="SelL_rel_redox"/>
    <property type="match status" value="1"/>
</dbReference>
<reference evidence="1" key="1">
    <citation type="journal article" date="2019" name="PLoS Negl. Trop. Dis.">
        <title>Revisiting the worldwide diversity of Leptospira species in the environment.</title>
        <authorList>
            <person name="Vincent A.T."/>
            <person name="Schiettekatte O."/>
            <person name="Bourhy P."/>
            <person name="Veyrier F.J."/>
            <person name="Picardeau M."/>
        </authorList>
    </citation>
    <scope>NUCLEOTIDE SEQUENCE [LARGE SCALE GENOMIC DNA]</scope>
    <source>
        <strain evidence="1">201800299</strain>
    </source>
</reference>
<name>A0A5F1YKV0_9LEPT</name>
<evidence type="ECO:0000313" key="1">
    <source>
        <dbReference type="EMBL" id="TGK34872.1"/>
    </source>
</evidence>
<evidence type="ECO:0000313" key="2">
    <source>
        <dbReference type="Proteomes" id="UP000298277"/>
    </source>
</evidence>
<protein>
    <submittedName>
        <fullName evidence="1">AhpC/TSA family protein</fullName>
    </submittedName>
</protein>
<proteinExistence type="predicted"/>
<dbReference type="InterPro" id="IPR032801">
    <property type="entry name" value="PXL2A/B/C"/>
</dbReference>
<dbReference type="Proteomes" id="UP000298277">
    <property type="component" value="Unassembled WGS sequence"/>
</dbReference>
<dbReference type="AlphaFoldDB" id="A0A5F1YKV0"/>
<comment type="caution">
    <text evidence="1">The sequence shown here is derived from an EMBL/GenBank/DDBJ whole genome shotgun (WGS) entry which is preliminary data.</text>
</comment>
<dbReference type="RefSeq" id="WP_135594956.1">
    <property type="nucleotide sequence ID" value="NZ_RQEZ01000091.1"/>
</dbReference>
<sequence>MEFLPERFKTGKITGTKLRGNTVLSCLPSGLCLLVFLRHGGCIFSREAVSDLREISESCLSFPPVLFFFPGSETEAAALFSGIWDDACVVFDPEVSFYEDMELSTGTFSQLIGPEVFFGTARAVLKGHFYGIPGSNSLRMPGVFLTVRDRIVWEHRYRHIGDHPDWKNIPGVTLLTNGEFVPGVQPA</sequence>